<evidence type="ECO:0000256" key="7">
    <source>
        <dbReference type="ARBA" id="ARBA00035517"/>
    </source>
</evidence>
<feature type="domain" description="S1 motif" evidence="10">
    <location>
        <begin position="456"/>
        <end position="526"/>
    </location>
</feature>
<dbReference type="CDD" id="cd05687">
    <property type="entry name" value="S1_RPS1_repeat_ec1_hs1"/>
    <property type="match status" value="1"/>
</dbReference>
<feature type="compositionally biased region" description="Basic and acidic residues" evidence="9">
    <location>
        <begin position="710"/>
        <end position="723"/>
    </location>
</feature>
<dbReference type="InterPro" id="IPR035104">
    <property type="entry name" value="Ribosomal_protein_S1-like"/>
</dbReference>
<evidence type="ECO:0000256" key="9">
    <source>
        <dbReference type="SAM" id="MobiDB-lite"/>
    </source>
</evidence>
<evidence type="ECO:0000313" key="11">
    <source>
        <dbReference type="EMBL" id="CAO81080.1"/>
    </source>
</evidence>
<feature type="compositionally biased region" description="Polar residues" evidence="9">
    <location>
        <begin position="1"/>
        <end position="10"/>
    </location>
</feature>
<feature type="domain" description="S1 motif" evidence="10">
    <location>
        <begin position="197"/>
        <end position="263"/>
    </location>
</feature>
<dbReference type="RefSeq" id="WP_015424938.1">
    <property type="nucleotide sequence ID" value="NC_020449.1"/>
</dbReference>
<dbReference type="PROSITE" id="PS50126">
    <property type="entry name" value="S1"/>
    <property type="match status" value="6"/>
</dbReference>
<feature type="region of interest" description="Disordered" evidence="9">
    <location>
        <begin position="643"/>
        <end position="680"/>
    </location>
</feature>
<accession>B0VI92</accession>
<keyword evidence="4" id="KW-0689">Ribosomal protein</keyword>
<evidence type="ECO:0000313" key="12">
    <source>
        <dbReference type="Proteomes" id="UP000002019"/>
    </source>
</evidence>
<dbReference type="PANTHER" id="PTHR10724:SF7">
    <property type="entry name" value="SMALL RIBOSOMAL SUBUNIT PROTEIN BS1C"/>
    <property type="match status" value="1"/>
</dbReference>
<name>B0VI92_CLOAI</name>
<dbReference type="GO" id="GO:0006412">
    <property type="term" value="P:translation"/>
    <property type="evidence" value="ECO:0007669"/>
    <property type="project" value="InterPro"/>
</dbReference>
<feature type="compositionally biased region" description="Acidic residues" evidence="9">
    <location>
        <begin position="752"/>
        <end position="780"/>
    </location>
</feature>
<feature type="coiled-coil region" evidence="8">
    <location>
        <begin position="256"/>
        <end position="283"/>
    </location>
</feature>
<keyword evidence="5" id="KW-0687">Ribonucleoprotein</keyword>
<dbReference type="OrthoDB" id="9804077at2"/>
<dbReference type="Proteomes" id="UP000002019">
    <property type="component" value="Chromosome"/>
</dbReference>
<feature type="domain" description="S1 motif" evidence="10">
    <location>
        <begin position="284"/>
        <end position="352"/>
    </location>
</feature>
<feature type="compositionally biased region" description="Basic and acidic residues" evidence="9">
    <location>
        <begin position="86"/>
        <end position="99"/>
    </location>
</feature>
<feature type="region of interest" description="Disordered" evidence="9">
    <location>
        <begin position="710"/>
        <end position="932"/>
    </location>
</feature>
<dbReference type="NCBIfam" id="NF004952">
    <property type="entry name" value="PRK06299.1-2"/>
    <property type="match status" value="1"/>
</dbReference>
<evidence type="ECO:0000256" key="8">
    <source>
        <dbReference type="SAM" id="Coils"/>
    </source>
</evidence>
<feature type="domain" description="S1 motif" evidence="10">
    <location>
        <begin position="116"/>
        <end position="179"/>
    </location>
</feature>
<dbReference type="GO" id="GO:0003729">
    <property type="term" value="F:mRNA binding"/>
    <property type="evidence" value="ECO:0007669"/>
    <property type="project" value="TreeGrafter"/>
</dbReference>
<evidence type="ECO:0000256" key="5">
    <source>
        <dbReference type="ARBA" id="ARBA00023274"/>
    </source>
</evidence>
<dbReference type="GO" id="GO:0022627">
    <property type="term" value="C:cytosolic small ribosomal subunit"/>
    <property type="evidence" value="ECO:0007669"/>
    <property type="project" value="TreeGrafter"/>
</dbReference>
<dbReference type="EMBL" id="CU466930">
    <property type="protein sequence ID" value="CAO81080.1"/>
    <property type="molecule type" value="Genomic_DNA"/>
</dbReference>
<sequence length="932" mass="106640">MLIHDQNTVPPESKETENTNPEVETVLSVGEDEMSKFTVEEEIKEEETKEEEPSIAIPEEMLSENPETAVSEEAKPEEPAPSPEPEQEKKELTQEEKEHQEMLSMYEESFSSFKKGEIIEGTVVDITDKDVRVDIGFKSEGIIPISEFAYTGIPELNSVIKVYINEIENGEGKLLLSKKKADYMINIERIKQAFADKSSLSGIIRRRVKGGMIVDVLGIEAFLPGSQMSLKPIPNLDQFIGKELYFKVVNIDEEHHNIILSRRQVLEEEAEQKRQELLRKIQIDAELDGEVKNITQYGAFIDLGGIDGLLHLTDMSWGKLNHPSEMLQIGDKVKVKVINFDPETNRISLGMKQLVPHPWENIEIKYPEGSRVTGKVVNLKPFGAFVELEPGVEGLVHISEMSWTKKITDAHKFLKIGETINAIVLDIDKENKRISLGMKQMEPNPWLTIEDRYPIGTILTRKIKSLTAFGAFVEIEEGIDGLIHISDISWTKRIYHPREVYKKNQEVEAVVLSIDRAQHRVALGVKQLVPDPWETLDQSLPINTEVKGKIGKLIPKGVLVDIPVNNDVVEGFVPVSHLAIPKLEHSEDAFYIGEEIPLKVIELDMENRRLILSVKAFFFSRDPKLQEEYIALHEQYMREKVARQQKKKQEKETREKKFAQKKEQEETTKPEEKEITPPKTELIKEEIQETIGLKEEKITEPEQTITEEIQSKIEEQEETKETEKEEEIIPEIKETETIEIPITEEHEPVEMPGEEEPEPIEIPVIEEPEPIEIPVIEEPEPITTEEIPVEIEAEEEKIETEEISVEIEAEEEKAAEEIPVEIEAEEKIETEEISVEIEAEEEKAAEEIPVEIEAEEKIETEEIPVEPAIPEPEHIEPEEITIIKETSEEEREAEKTEKEREESETIVIPVTDETEEKKSEPLATQEETQKED</sequence>
<feature type="compositionally biased region" description="Basic and acidic residues" evidence="9">
    <location>
        <begin position="871"/>
        <end position="903"/>
    </location>
</feature>
<organism evidence="11 12">
    <name type="scientific">Cloacimonas acidaminovorans (strain Evry)</name>
    <dbReference type="NCBI Taxonomy" id="459349"/>
    <lineage>
        <taxon>Bacteria</taxon>
        <taxon>Pseudomonadati</taxon>
        <taxon>Candidatus Cloacimonadota</taxon>
        <taxon>Candidatus Cloacimonadia</taxon>
        <taxon>Candidatus Cloacimonadales</taxon>
        <taxon>Candidatus Cloacimonadaceae</taxon>
        <taxon>Candidatus Cloacimonas</taxon>
    </lineage>
</organism>
<dbReference type="InterPro" id="IPR003029">
    <property type="entry name" value="S1_domain"/>
</dbReference>
<evidence type="ECO:0000256" key="1">
    <source>
        <dbReference type="ARBA" id="ARBA00006767"/>
    </source>
</evidence>
<evidence type="ECO:0000256" key="6">
    <source>
        <dbReference type="ARBA" id="ARBA00035293"/>
    </source>
</evidence>
<evidence type="ECO:0000256" key="3">
    <source>
        <dbReference type="ARBA" id="ARBA00022884"/>
    </source>
</evidence>
<keyword evidence="2" id="KW-0677">Repeat</keyword>
<dbReference type="Gene3D" id="2.40.50.140">
    <property type="entry name" value="Nucleic acid-binding proteins"/>
    <property type="match status" value="6"/>
</dbReference>
<feature type="domain" description="S1 motif" evidence="10">
    <location>
        <begin position="369"/>
        <end position="439"/>
    </location>
</feature>
<dbReference type="InterPro" id="IPR012340">
    <property type="entry name" value="NA-bd_OB-fold"/>
</dbReference>
<feature type="compositionally biased region" description="Acidic residues" evidence="9">
    <location>
        <begin position="787"/>
        <end position="864"/>
    </location>
</feature>
<keyword evidence="12" id="KW-1185">Reference proteome</keyword>
<dbReference type="AlphaFoldDB" id="B0VI92"/>
<dbReference type="InterPro" id="IPR050437">
    <property type="entry name" value="Ribos_protein_bS1-like"/>
</dbReference>
<dbReference type="FunFam" id="2.40.50.140:FF:000011">
    <property type="entry name" value="30S ribosomal protein S1"/>
    <property type="match status" value="1"/>
</dbReference>
<gene>
    <name evidence="11" type="ordered locus">CLOAM1220</name>
</gene>
<dbReference type="CDD" id="cd04465">
    <property type="entry name" value="S1_RPS1_repeat_ec2_hs2"/>
    <property type="match status" value="1"/>
</dbReference>
<evidence type="ECO:0000259" key="10">
    <source>
        <dbReference type="PROSITE" id="PS50126"/>
    </source>
</evidence>
<dbReference type="PANTHER" id="PTHR10724">
    <property type="entry name" value="30S RIBOSOMAL PROTEIN S1"/>
    <property type="match status" value="1"/>
</dbReference>
<dbReference type="PRINTS" id="PR00681">
    <property type="entry name" value="RIBOSOMALS1"/>
</dbReference>
<dbReference type="eggNOG" id="COG0539">
    <property type="taxonomic scope" value="Bacteria"/>
</dbReference>
<dbReference type="SMART" id="SM00316">
    <property type="entry name" value="S1"/>
    <property type="match status" value="6"/>
</dbReference>
<dbReference type="eggNOG" id="COG2183">
    <property type="taxonomic scope" value="Bacteria"/>
</dbReference>
<protein>
    <recommendedName>
        <fullName evidence="6">Small ribosomal subunit protein bS1</fullName>
    </recommendedName>
    <alternativeName>
        <fullName evidence="7">30S ribosomal protein S1</fullName>
    </alternativeName>
</protein>
<reference evidence="11 12" key="1">
    <citation type="journal article" date="2008" name="J. Bacteriol.">
        <title>'Candidatus Cloacamonas acidaminovorans': genome sequence reconstruction provides a first glimpse of a new bacterial division.</title>
        <authorList>
            <person name="Pelletier E."/>
            <person name="Kreimeyer A."/>
            <person name="Bocs S."/>
            <person name="Rouy Z."/>
            <person name="Gyapay G."/>
            <person name="Chouari R."/>
            <person name="Riviere D."/>
            <person name="Ganesan A."/>
            <person name="Daegelen P."/>
            <person name="Sghir A."/>
            <person name="Cohen G.N."/>
            <person name="Medigue C."/>
            <person name="Weissenbach J."/>
            <person name="Le Paslier D."/>
        </authorList>
    </citation>
    <scope>NUCLEOTIDE SEQUENCE [LARGE SCALE GENOMIC DNA]</scope>
    <source>
        <strain evidence="12">Evry</strain>
    </source>
</reference>
<feature type="domain" description="S1 motif" evidence="10">
    <location>
        <begin position="543"/>
        <end position="615"/>
    </location>
</feature>
<dbReference type="NCBIfam" id="TIGR00717">
    <property type="entry name" value="rpsA"/>
    <property type="match status" value="1"/>
</dbReference>
<proteinExistence type="inferred from homology"/>
<comment type="similarity">
    <text evidence="1">Belongs to the bacterial ribosomal protein bS1 family.</text>
</comment>
<dbReference type="GO" id="GO:0003735">
    <property type="term" value="F:structural constituent of ribosome"/>
    <property type="evidence" value="ECO:0007669"/>
    <property type="project" value="InterPro"/>
</dbReference>
<dbReference type="Pfam" id="PF00575">
    <property type="entry name" value="S1"/>
    <property type="match status" value="6"/>
</dbReference>
<keyword evidence="8" id="KW-0175">Coiled coil</keyword>
<evidence type="ECO:0000256" key="4">
    <source>
        <dbReference type="ARBA" id="ARBA00022980"/>
    </source>
</evidence>
<dbReference type="InterPro" id="IPR000110">
    <property type="entry name" value="Ribosomal_bS1"/>
</dbReference>
<dbReference type="HOGENOM" id="CLU_313926_0_0_0"/>
<keyword evidence="3" id="KW-0694">RNA-binding</keyword>
<evidence type="ECO:0000256" key="2">
    <source>
        <dbReference type="ARBA" id="ARBA00022737"/>
    </source>
</evidence>
<dbReference type="KEGG" id="caci:CLOAM1220"/>
<dbReference type="CDD" id="cd05688">
    <property type="entry name" value="S1_RPS1_repeat_ec3"/>
    <property type="match status" value="1"/>
</dbReference>
<dbReference type="STRING" id="459349.CLOAM1220"/>
<dbReference type="SUPFAM" id="SSF50249">
    <property type="entry name" value="Nucleic acid-binding proteins"/>
    <property type="match status" value="6"/>
</dbReference>
<feature type="region of interest" description="Disordered" evidence="9">
    <location>
        <begin position="1"/>
        <end position="99"/>
    </location>
</feature>